<comment type="caution">
    <text evidence="1">The sequence shown here is derived from an EMBL/GenBank/DDBJ whole genome shotgun (WGS) entry which is preliminary data.</text>
</comment>
<dbReference type="Proteomes" id="UP000828390">
    <property type="component" value="Unassembled WGS sequence"/>
</dbReference>
<organism evidence="1 2">
    <name type="scientific">Dreissena polymorpha</name>
    <name type="common">Zebra mussel</name>
    <name type="synonym">Mytilus polymorpha</name>
    <dbReference type="NCBI Taxonomy" id="45954"/>
    <lineage>
        <taxon>Eukaryota</taxon>
        <taxon>Metazoa</taxon>
        <taxon>Spiralia</taxon>
        <taxon>Lophotrochozoa</taxon>
        <taxon>Mollusca</taxon>
        <taxon>Bivalvia</taxon>
        <taxon>Autobranchia</taxon>
        <taxon>Heteroconchia</taxon>
        <taxon>Euheterodonta</taxon>
        <taxon>Imparidentia</taxon>
        <taxon>Neoheterodontei</taxon>
        <taxon>Myida</taxon>
        <taxon>Dreissenoidea</taxon>
        <taxon>Dreissenidae</taxon>
        <taxon>Dreissena</taxon>
    </lineage>
</organism>
<dbReference type="EMBL" id="JAIWYP010000011">
    <property type="protein sequence ID" value="KAH3738680.1"/>
    <property type="molecule type" value="Genomic_DNA"/>
</dbReference>
<evidence type="ECO:0000313" key="1">
    <source>
        <dbReference type="EMBL" id="KAH3738680.1"/>
    </source>
</evidence>
<dbReference type="AlphaFoldDB" id="A0A9D4D613"/>
<protein>
    <submittedName>
        <fullName evidence="1">Uncharacterized protein</fullName>
    </submittedName>
</protein>
<sequence length="107" mass="12759">MFEKPETTYNSDLKERMSIARKVARRFIENARTKQKKYYDSKAKASRLDIGDNAFIIILAHKGKHKIADKYESELYLRTDQPNDGRSFLTWRKNVTRLDNRRLFLNC</sequence>
<proteinExistence type="predicted"/>
<accession>A0A9D4D613</accession>
<gene>
    <name evidence="1" type="ORF">DPMN_045319</name>
</gene>
<name>A0A9D4D613_DREPO</name>
<keyword evidence="2" id="KW-1185">Reference proteome</keyword>
<evidence type="ECO:0000313" key="2">
    <source>
        <dbReference type="Proteomes" id="UP000828390"/>
    </source>
</evidence>
<reference evidence="1" key="1">
    <citation type="journal article" date="2019" name="bioRxiv">
        <title>The Genome of the Zebra Mussel, Dreissena polymorpha: A Resource for Invasive Species Research.</title>
        <authorList>
            <person name="McCartney M.A."/>
            <person name="Auch B."/>
            <person name="Kono T."/>
            <person name="Mallez S."/>
            <person name="Zhang Y."/>
            <person name="Obille A."/>
            <person name="Becker A."/>
            <person name="Abrahante J.E."/>
            <person name="Garbe J."/>
            <person name="Badalamenti J.P."/>
            <person name="Herman A."/>
            <person name="Mangelson H."/>
            <person name="Liachko I."/>
            <person name="Sullivan S."/>
            <person name="Sone E.D."/>
            <person name="Koren S."/>
            <person name="Silverstein K.A.T."/>
            <person name="Beckman K.B."/>
            <person name="Gohl D.M."/>
        </authorList>
    </citation>
    <scope>NUCLEOTIDE SEQUENCE</scope>
    <source>
        <strain evidence="1">Duluth1</strain>
        <tissue evidence="1">Whole animal</tissue>
    </source>
</reference>
<reference evidence="1" key="2">
    <citation type="submission" date="2020-11" db="EMBL/GenBank/DDBJ databases">
        <authorList>
            <person name="McCartney M.A."/>
            <person name="Auch B."/>
            <person name="Kono T."/>
            <person name="Mallez S."/>
            <person name="Becker A."/>
            <person name="Gohl D.M."/>
            <person name="Silverstein K.A.T."/>
            <person name="Koren S."/>
            <person name="Bechman K.B."/>
            <person name="Herman A."/>
            <person name="Abrahante J.E."/>
            <person name="Garbe J."/>
        </authorList>
    </citation>
    <scope>NUCLEOTIDE SEQUENCE</scope>
    <source>
        <strain evidence="1">Duluth1</strain>
        <tissue evidence="1">Whole animal</tissue>
    </source>
</reference>